<dbReference type="Proteomes" id="UP001501509">
    <property type="component" value="Unassembled WGS sequence"/>
</dbReference>
<dbReference type="EMBL" id="BAAATD010000010">
    <property type="protein sequence ID" value="GAA2621337.1"/>
    <property type="molecule type" value="Genomic_DNA"/>
</dbReference>
<accession>A0ABN3QAS2</accession>
<evidence type="ECO:0000313" key="2">
    <source>
        <dbReference type="EMBL" id="GAA2621337.1"/>
    </source>
</evidence>
<keyword evidence="3" id="KW-1185">Reference proteome</keyword>
<proteinExistence type="predicted"/>
<feature type="chain" id="PRO_5046333443" evidence="1">
    <location>
        <begin position="25"/>
        <end position="194"/>
    </location>
</feature>
<evidence type="ECO:0000313" key="3">
    <source>
        <dbReference type="Proteomes" id="UP001501509"/>
    </source>
</evidence>
<comment type="caution">
    <text evidence="2">The sequence shown here is derived from an EMBL/GenBank/DDBJ whole genome shotgun (WGS) entry which is preliminary data.</text>
</comment>
<gene>
    <name evidence="2" type="ORF">GCM10010411_66530</name>
</gene>
<feature type="signal peptide" evidence="1">
    <location>
        <begin position="1"/>
        <end position="24"/>
    </location>
</feature>
<organism evidence="2 3">
    <name type="scientific">Actinomadura fulvescens</name>
    <dbReference type="NCBI Taxonomy" id="46160"/>
    <lineage>
        <taxon>Bacteria</taxon>
        <taxon>Bacillati</taxon>
        <taxon>Actinomycetota</taxon>
        <taxon>Actinomycetes</taxon>
        <taxon>Streptosporangiales</taxon>
        <taxon>Thermomonosporaceae</taxon>
        <taxon>Actinomadura</taxon>
    </lineage>
</organism>
<sequence length="194" mass="20986">MWRNRPTKKAEHHMRKLVTVAVSAAVLGGVTTAGGTAAATATPAQESPKPSATAPGVTAVGGIYGTVISGPMTAPTAKAQAGWSGCRYASSAIAGASIKGKLCWDWGEGISVKGSVTDSARDGKYAMFRIHWRWSRTPFPGWQTQTKFIRTTKGKKAPITRRFYWDQPDGKVKDFWIQVCKQGSGKRTCDSRWH</sequence>
<reference evidence="2 3" key="1">
    <citation type="journal article" date="2019" name="Int. J. Syst. Evol. Microbiol.">
        <title>The Global Catalogue of Microorganisms (GCM) 10K type strain sequencing project: providing services to taxonomists for standard genome sequencing and annotation.</title>
        <authorList>
            <consortium name="The Broad Institute Genomics Platform"/>
            <consortium name="The Broad Institute Genome Sequencing Center for Infectious Disease"/>
            <person name="Wu L."/>
            <person name="Ma J."/>
        </authorList>
    </citation>
    <scope>NUCLEOTIDE SEQUENCE [LARGE SCALE GENOMIC DNA]</scope>
    <source>
        <strain evidence="2 3">JCM 6833</strain>
    </source>
</reference>
<protein>
    <submittedName>
        <fullName evidence="2">Uncharacterized protein</fullName>
    </submittedName>
</protein>
<evidence type="ECO:0000256" key="1">
    <source>
        <dbReference type="SAM" id="SignalP"/>
    </source>
</evidence>
<name>A0ABN3QAS2_9ACTN</name>
<keyword evidence="1" id="KW-0732">Signal</keyword>